<gene>
    <name evidence="1" type="ORF">ASCRUDRAFT_73631</name>
</gene>
<dbReference type="InParanoid" id="A0A1D2VQI9"/>
<organism evidence="1 2">
    <name type="scientific">Ascoidea rubescens DSM 1968</name>
    <dbReference type="NCBI Taxonomy" id="1344418"/>
    <lineage>
        <taxon>Eukaryota</taxon>
        <taxon>Fungi</taxon>
        <taxon>Dikarya</taxon>
        <taxon>Ascomycota</taxon>
        <taxon>Saccharomycotina</taxon>
        <taxon>Saccharomycetes</taxon>
        <taxon>Ascoideaceae</taxon>
        <taxon>Ascoidea</taxon>
    </lineage>
</organism>
<evidence type="ECO:0000313" key="1">
    <source>
        <dbReference type="EMBL" id="ODV63872.1"/>
    </source>
</evidence>
<accession>A0A1D2VQI9</accession>
<name>A0A1D2VQI9_9ASCO</name>
<dbReference type="EMBL" id="KV454475">
    <property type="protein sequence ID" value="ODV63872.1"/>
    <property type="molecule type" value="Genomic_DNA"/>
</dbReference>
<dbReference type="GeneID" id="30966007"/>
<keyword evidence="2" id="KW-1185">Reference proteome</keyword>
<protein>
    <submittedName>
        <fullName evidence="1">Uncharacterized protein</fullName>
    </submittedName>
</protein>
<proteinExistence type="predicted"/>
<dbReference type="Proteomes" id="UP000095038">
    <property type="component" value="Unassembled WGS sequence"/>
</dbReference>
<reference evidence="2" key="1">
    <citation type="submission" date="2016-05" db="EMBL/GenBank/DDBJ databases">
        <title>Comparative genomics of biotechnologically important yeasts.</title>
        <authorList>
            <consortium name="DOE Joint Genome Institute"/>
            <person name="Riley R."/>
            <person name="Haridas S."/>
            <person name="Wolfe K.H."/>
            <person name="Lopes M.R."/>
            <person name="Hittinger C.T."/>
            <person name="Goker M."/>
            <person name="Salamov A."/>
            <person name="Wisecaver J."/>
            <person name="Long T.M."/>
            <person name="Aerts A.L."/>
            <person name="Barry K."/>
            <person name="Choi C."/>
            <person name="Clum A."/>
            <person name="Coughlan A.Y."/>
            <person name="Deshpande S."/>
            <person name="Douglass A.P."/>
            <person name="Hanson S.J."/>
            <person name="Klenk H.-P."/>
            <person name="Labutti K."/>
            <person name="Lapidus A."/>
            <person name="Lindquist E."/>
            <person name="Lipzen A."/>
            <person name="Meier-Kolthoff J.P."/>
            <person name="Ohm R.A."/>
            <person name="Otillar R.P."/>
            <person name="Pangilinan J."/>
            <person name="Peng Y."/>
            <person name="Rokas A."/>
            <person name="Rosa C.A."/>
            <person name="Scheuner C."/>
            <person name="Sibirny A.A."/>
            <person name="Slot J.C."/>
            <person name="Stielow J.B."/>
            <person name="Sun H."/>
            <person name="Kurtzman C.P."/>
            <person name="Blackwell M."/>
            <person name="Grigoriev I.V."/>
            <person name="Jeffries T.W."/>
        </authorList>
    </citation>
    <scope>NUCLEOTIDE SEQUENCE [LARGE SCALE GENOMIC DNA]</scope>
    <source>
        <strain evidence="2">DSM 1968</strain>
    </source>
</reference>
<dbReference type="RefSeq" id="XP_020050179.1">
    <property type="nucleotide sequence ID" value="XM_020192371.1"/>
</dbReference>
<evidence type="ECO:0000313" key="2">
    <source>
        <dbReference type="Proteomes" id="UP000095038"/>
    </source>
</evidence>
<dbReference type="AlphaFoldDB" id="A0A1D2VQI9"/>
<sequence length="53" mass="6359">MTVYIINTKSDYSSDYVQFHQIIFNFIRLSSLYTISCHIIDSIDDKTICEYNW</sequence>